<protein>
    <recommendedName>
        <fullName evidence="2">DNL-type domain-containing protein</fullName>
    </recommendedName>
</protein>
<dbReference type="OrthoDB" id="512667at2759"/>
<evidence type="ECO:0000259" key="2">
    <source>
        <dbReference type="PROSITE" id="PS51501"/>
    </source>
</evidence>
<dbReference type="AlphaFoldDB" id="A0A2G5D7K6"/>
<evidence type="ECO:0000256" key="1">
    <source>
        <dbReference type="PROSITE-ProRule" id="PRU00834"/>
    </source>
</evidence>
<dbReference type="GO" id="GO:0030150">
    <property type="term" value="P:protein import into mitochondrial matrix"/>
    <property type="evidence" value="ECO:0007669"/>
    <property type="project" value="TreeGrafter"/>
</dbReference>
<keyword evidence="1" id="KW-0479">Metal-binding</keyword>
<dbReference type="InterPro" id="IPR007853">
    <property type="entry name" value="Znf_DNL-typ"/>
</dbReference>
<dbReference type="GO" id="GO:0006457">
    <property type="term" value="P:protein folding"/>
    <property type="evidence" value="ECO:0007669"/>
    <property type="project" value="TreeGrafter"/>
</dbReference>
<keyword evidence="4" id="KW-1185">Reference proteome</keyword>
<sequence length="165" mass="18548">MAISMIAIASLNSISTISGSQAIKSQNNNNKNLIVFRTNNITPRVLSSCKLVTTHQRVNFAPKISKFRRAFIAKSSDYNEAESQPNTPFKENTIDIQLPRRSLLVQFTCNDCGDRTERLINRNAYERGTVFVQCAGCLKHHKLVDNLNLVVEYNLLEDSNANSND</sequence>
<dbReference type="InterPro" id="IPR024158">
    <property type="entry name" value="Mt_import_TIM15"/>
</dbReference>
<dbReference type="InParanoid" id="A0A2G5D7K6"/>
<dbReference type="Proteomes" id="UP000230069">
    <property type="component" value="Unassembled WGS sequence"/>
</dbReference>
<dbReference type="GO" id="GO:0005739">
    <property type="term" value="C:mitochondrion"/>
    <property type="evidence" value="ECO:0007669"/>
    <property type="project" value="TreeGrafter"/>
</dbReference>
<evidence type="ECO:0000313" key="4">
    <source>
        <dbReference type="Proteomes" id="UP000230069"/>
    </source>
</evidence>
<dbReference type="GO" id="GO:0008270">
    <property type="term" value="F:zinc ion binding"/>
    <property type="evidence" value="ECO:0007669"/>
    <property type="project" value="UniProtKB-KW"/>
</dbReference>
<accession>A0A2G5D7K6</accession>
<dbReference type="GO" id="GO:0050821">
    <property type="term" value="P:protein stabilization"/>
    <property type="evidence" value="ECO:0007669"/>
    <property type="project" value="TreeGrafter"/>
</dbReference>
<name>A0A2G5D7K6_AQUCA</name>
<dbReference type="EMBL" id="KZ305043">
    <property type="protein sequence ID" value="PIA39505.1"/>
    <property type="molecule type" value="Genomic_DNA"/>
</dbReference>
<dbReference type="GO" id="GO:0051087">
    <property type="term" value="F:protein-folding chaperone binding"/>
    <property type="evidence" value="ECO:0007669"/>
    <property type="project" value="TreeGrafter"/>
</dbReference>
<proteinExistence type="predicted"/>
<evidence type="ECO:0000313" key="3">
    <source>
        <dbReference type="EMBL" id="PIA39505.1"/>
    </source>
</evidence>
<dbReference type="PROSITE" id="PS51501">
    <property type="entry name" value="ZF_DNL"/>
    <property type="match status" value="1"/>
</dbReference>
<dbReference type="Pfam" id="PF05180">
    <property type="entry name" value="zf-DNL"/>
    <property type="match status" value="1"/>
</dbReference>
<feature type="domain" description="DNL-type" evidence="2">
    <location>
        <begin position="98"/>
        <end position="165"/>
    </location>
</feature>
<gene>
    <name evidence="3" type="ORF">AQUCO_02600155v1</name>
</gene>
<keyword evidence="1" id="KW-0863">Zinc-finger</keyword>
<organism evidence="3 4">
    <name type="scientific">Aquilegia coerulea</name>
    <name type="common">Rocky mountain columbine</name>
    <dbReference type="NCBI Taxonomy" id="218851"/>
    <lineage>
        <taxon>Eukaryota</taxon>
        <taxon>Viridiplantae</taxon>
        <taxon>Streptophyta</taxon>
        <taxon>Embryophyta</taxon>
        <taxon>Tracheophyta</taxon>
        <taxon>Spermatophyta</taxon>
        <taxon>Magnoliopsida</taxon>
        <taxon>Ranunculales</taxon>
        <taxon>Ranunculaceae</taxon>
        <taxon>Thalictroideae</taxon>
        <taxon>Aquilegia</taxon>
    </lineage>
</organism>
<dbReference type="PANTHER" id="PTHR20922">
    <property type="entry name" value="DNL-TYPE ZINC FINGER PROTEIN"/>
    <property type="match status" value="1"/>
</dbReference>
<keyword evidence="1" id="KW-0862">Zinc</keyword>
<reference evidence="3 4" key="1">
    <citation type="submission" date="2017-09" db="EMBL/GenBank/DDBJ databases">
        <title>WGS assembly of Aquilegia coerulea Goldsmith.</title>
        <authorList>
            <person name="Hodges S."/>
            <person name="Kramer E."/>
            <person name="Nordborg M."/>
            <person name="Tomkins J."/>
            <person name="Borevitz J."/>
            <person name="Derieg N."/>
            <person name="Yan J."/>
            <person name="Mihaltcheva S."/>
            <person name="Hayes R.D."/>
            <person name="Rokhsar D."/>
        </authorList>
    </citation>
    <scope>NUCLEOTIDE SEQUENCE [LARGE SCALE GENOMIC DNA]</scope>
    <source>
        <strain evidence="4">cv. Goldsmith</strain>
    </source>
</reference>
<dbReference type="FunCoup" id="A0A2G5D7K6">
    <property type="interactions" value="203"/>
</dbReference>
<dbReference type="STRING" id="218851.A0A2G5D7K6"/>
<dbReference type="PANTHER" id="PTHR20922:SF19">
    <property type="entry name" value="F24J5.3"/>
    <property type="match status" value="1"/>
</dbReference>